<dbReference type="Gene3D" id="3.30.420.10">
    <property type="entry name" value="Ribonuclease H-like superfamily/Ribonuclease H"/>
    <property type="match status" value="1"/>
</dbReference>
<dbReference type="InterPro" id="IPR036397">
    <property type="entry name" value="RNaseH_sf"/>
</dbReference>
<protein>
    <recommendedName>
        <fullName evidence="3">Transposable element Tc3 transposase</fullName>
    </recommendedName>
</protein>
<dbReference type="GO" id="GO:0003676">
    <property type="term" value="F:nucleic acid binding"/>
    <property type="evidence" value="ECO:0007669"/>
    <property type="project" value="InterPro"/>
</dbReference>
<sequence length="164" mass="19336">MSSPNVCTGIIGRRIIEPYFFVRNVTSEAYLDFLQNKLPELVKDIPFTIRRNFIFQQDGAPAYFRRQVRDFLNDNYQGRIGRGELIAWPPRSPDLTSLDFYLWSHIKSVVYSEEITGFDQLKERISFALNQLKQQNTLENVHRNLVRKAQLCIRQNGQHLQQFL</sequence>
<evidence type="ECO:0000313" key="2">
    <source>
        <dbReference type="Proteomes" id="UP000053825"/>
    </source>
</evidence>
<evidence type="ECO:0008006" key="3">
    <source>
        <dbReference type="Google" id="ProtNLM"/>
    </source>
</evidence>
<reference evidence="1 2" key="1">
    <citation type="submission" date="2015-07" db="EMBL/GenBank/DDBJ databases">
        <title>The genome of Habropoda laboriosa.</title>
        <authorList>
            <person name="Pan H."/>
            <person name="Kapheim K."/>
        </authorList>
    </citation>
    <scope>NUCLEOTIDE SEQUENCE [LARGE SCALE GENOMIC DNA]</scope>
    <source>
        <strain evidence="1">0110345459</strain>
    </source>
</reference>
<accession>A0A0L7QLM0</accession>
<dbReference type="PANTHER" id="PTHR47326:SF1">
    <property type="entry name" value="HTH PSQ-TYPE DOMAIN-CONTAINING PROTEIN"/>
    <property type="match status" value="1"/>
</dbReference>
<keyword evidence="2" id="KW-1185">Reference proteome</keyword>
<dbReference type="STRING" id="597456.A0A0L7QLM0"/>
<dbReference type="AlphaFoldDB" id="A0A0L7QLM0"/>
<evidence type="ECO:0000313" key="1">
    <source>
        <dbReference type="EMBL" id="KOC59411.1"/>
    </source>
</evidence>
<name>A0A0L7QLM0_9HYME</name>
<proteinExistence type="predicted"/>
<dbReference type="EMBL" id="KQ414924">
    <property type="protein sequence ID" value="KOC59411.1"/>
    <property type="molecule type" value="Genomic_DNA"/>
</dbReference>
<dbReference type="Proteomes" id="UP000053825">
    <property type="component" value="Unassembled WGS sequence"/>
</dbReference>
<dbReference type="PANTHER" id="PTHR47326">
    <property type="entry name" value="TRANSPOSABLE ELEMENT TC3 TRANSPOSASE-LIKE PROTEIN"/>
    <property type="match status" value="1"/>
</dbReference>
<organism evidence="1 2">
    <name type="scientific">Habropoda laboriosa</name>
    <dbReference type="NCBI Taxonomy" id="597456"/>
    <lineage>
        <taxon>Eukaryota</taxon>
        <taxon>Metazoa</taxon>
        <taxon>Ecdysozoa</taxon>
        <taxon>Arthropoda</taxon>
        <taxon>Hexapoda</taxon>
        <taxon>Insecta</taxon>
        <taxon>Pterygota</taxon>
        <taxon>Neoptera</taxon>
        <taxon>Endopterygota</taxon>
        <taxon>Hymenoptera</taxon>
        <taxon>Apocrita</taxon>
        <taxon>Aculeata</taxon>
        <taxon>Apoidea</taxon>
        <taxon>Anthophila</taxon>
        <taxon>Apidae</taxon>
        <taxon>Habropoda</taxon>
    </lineage>
</organism>
<gene>
    <name evidence="1" type="ORF">WH47_11040</name>
</gene>